<proteinExistence type="predicted"/>
<protein>
    <submittedName>
        <fullName evidence="2">Uncharacterized protein</fullName>
    </submittedName>
</protein>
<sequence>MIYHIKHVTCNWKHKSSSPKLEYSSQNVATSGNNKDRRQ</sequence>
<feature type="region of interest" description="Disordered" evidence="1">
    <location>
        <begin position="16"/>
        <end position="39"/>
    </location>
</feature>
<feature type="compositionally biased region" description="Polar residues" evidence="1">
    <location>
        <begin position="23"/>
        <end position="33"/>
    </location>
</feature>
<accession>A0A0A9CPC3</accession>
<reference evidence="2" key="1">
    <citation type="submission" date="2014-09" db="EMBL/GenBank/DDBJ databases">
        <authorList>
            <person name="Magalhaes I.L.F."/>
            <person name="Oliveira U."/>
            <person name="Santos F.R."/>
            <person name="Vidigal T.H.D.A."/>
            <person name="Brescovit A.D."/>
            <person name="Santos A.J."/>
        </authorList>
    </citation>
    <scope>NUCLEOTIDE SEQUENCE</scope>
    <source>
        <tissue evidence="2">Shoot tissue taken approximately 20 cm above the soil surface</tissue>
    </source>
</reference>
<dbReference type="AlphaFoldDB" id="A0A0A9CPC3"/>
<reference evidence="2" key="2">
    <citation type="journal article" date="2015" name="Data Brief">
        <title>Shoot transcriptome of the giant reed, Arundo donax.</title>
        <authorList>
            <person name="Barrero R.A."/>
            <person name="Guerrero F.D."/>
            <person name="Moolhuijzen P."/>
            <person name="Goolsby J.A."/>
            <person name="Tidwell J."/>
            <person name="Bellgard S.E."/>
            <person name="Bellgard M.I."/>
        </authorList>
    </citation>
    <scope>NUCLEOTIDE SEQUENCE</scope>
    <source>
        <tissue evidence="2">Shoot tissue taken approximately 20 cm above the soil surface</tissue>
    </source>
</reference>
<dbReference type="EMBL" id="GBRH01221602">
    <property type="protein sequence ID" value="JAD76293.1"/>
    <property type="molecule type" value="Transcribed_RNA"/>
</dbReference>
<evidence type="ECO:0000313" key="2">
    <source>
        <dbReference type="EMBL" id="JAD76293.1"/>
    </source>
</evidence>
<name>A0A0A9CPC3_ARUDO</name>
<organism evidence="2">
    <name type="scientific">Arundo donax</name>
    <name type="common">Giant reed</name>
    <name type="synonym">Donax arundinaceus</name>
    <dbReference type="NCBI Taxonomy" id="35708"/>
    <lineage>
        <taxon>Eukaryota</taxon>
        <taxon>Viridiplantae</taxon>
        <taxon>Streptophyta</taxon>
        <taxon>Embryophyta</taxon>
        <taxon>Tracheophyta</taxon>
        <taxon>Spermatophyta</taxon>
        <taxon>Magnoliopsida</taxon>
        <taxon>Liliopsida</taxon>
        <taxon>Poales</taxon>
        <taxon>Poaceae</taxon>
        <taxon>PACMAD clade</taxon>
        <taxon>Arundinoideae</taxon>
        <taxon>Arundineae</taxon>
        <taxon>Arundo</taxon>
    </lineage>
</organism>
<evidence type="ECO:0000256" key="1">
    <source>
        <dbReference type="SAM" id="MobiDB-lite"/>
    </source>
</evidence>